<evidence type="ECO:0000313" key="1">
    <source>
        <dbReference type="EMBL" id="URE18448.1"/>
    </source>
</evidence>
<name>A0A9E7GST3_9LILI</name>
<dbReference type="AlphaFoldDB" id="A0A9E7GST3"/>
<evidence type="ECO:0000313" key="2">
    <source>
        <dbReference type="Proteomes" id="UP001055439"/>
    </source>
</evidence>
<accession>A0A9E7GST3</accession>
<dbReference type="EMBL" id="CP097509">
    <property type="protein sequence ID" value="URE18448.1"/>
    <property type="molecule type" value="Genomic_DNA"/>
</dbReference>
<sequence length="97" mass="10651">MGLHPIVACRCIGVLVYKEGARMMLPLSLMLLQDQSVQRKGNEKPQAVVVYGVDALNADGVILLEKEAKEISNMTQKILLISSPHMEPKFNEASSIT</sequence>
<dbReference type="Proteomes" id="UP001055439">
    <property type="component" value="Chromosome 7"/>
</dbReference>
<reference evidence="1" key="1">
    <citation type="submission" date="2022-05" db="EMBL/GenBank/DDBJ databases">
        <title>The Musa troglodytarum L. genome provides insights into the mechanism of non-climacteric behaviour and enrichment of carotenoids.</title>
        <authorList>
            <person name="Wang J."/>
        </authorList>
    </citation>
    <scope>NUCLEOTIDE SEQUENCE</scope>
    <source>
        <tissue evidence="1">Leaf</tissue>
    </source>
</reference>
<proteinExistence type="predicted"/>
<organism evidence="1 2">
    <name type="scientific">Musa troglodytarum</name>
    <name type="common">fe'i banana</name>
    <dbReference type="NCBI Taxonomy" id="320322"/>
    <lineage>
        <taxon>Eukaryota</taxon>
        <taxon>Viridiplantae</taxon>
        <taxon>Streptophyta</taxon>
        <taxon>Embryophyta</taxon>
        <taxon>Tracheophyta</taxon>
        <taxon>Spermatophyta</taxon>
        <taxon>Magnoliopsida</taxon>
        <taxon>Liliopsida</taxon>
        <taxon>Zingiberales</taxon>
        <taxon>Musaceae</taxon>
        <taxon>Musa</taxon>
    </lineage>
</organism>
<protein>
    <submittedName>
        <fullName evidence="1">Uncharacterized protein</fullName>
    </submittedName>
</protein>
<gene>
    <name evidence="1" type="ORF">MUK42_12460</name>
</gene>
<keyword evidence="2" id="KW-1185">Reference proteome</keyword>